<dbReference type="InterPro" id="IPR042044">
    <property type="entry name" value="EXOC6PINT-1/Sec15/Tip20_C_dom2"/>
</dbReference>
<dbReference type="Pfam" id="PF04437">
    <property type="entry name" value="RINT1_TIP1"/>
    <property type="match status" value="1"/>
</dbReference>
<dbReference type="InterPro" id="IPR042042">
    <property type="entry name" value="Tip20p_domB"/>
</dbReference>
<keyword evidence="2" id="KW-1185">Reference proteome</keyword>
<accession>A0A1E4SGY1</accession>
<evidence type="ECO:0000313" key="2">
    <source>
        <dbReference type="Proteomes" id="UP000094285"/>
    </source>
</evidence>
<dbReference type="GeneID" id="30984253"/>
<gene>
    <name evidence="1" type="ORF">CANTADRAFT_52760</name>
</gene>
<dbReference type="RefSeq" id="XP_020063886.1">
    <property type="nucleotide sequence ID" value="XM_020210117.1"/>
</dbReference>
<dbReference type="InterPro" id="IPR007528">
    <property type="entry name" value="RINT1_Tip20"/>
</dbReference>
<dbReference type="GO" id="GO:0006888">
    <property type="term" value="P:endoplasmic reticulum to Golgi vesicle-mediated transport"/>
    <property type="evidence" value="ECO:0007669"/>
    <property type="project" value="InterPro"/>
</dbReference>
<name>A0A1E4SGY1_9ASCO</name>
<dbReference type="Proteomes" id="UP000094285">
    <property type="component" value="Unassembled WGS sequence"/>
</dbReference>
<dbReference type="GO" id="GO:0070939">
    <property type="term" value="C:Dsl1/NZR complex"/>
    <property type="evidence" value="ECO:0007669"/>
    <property type="project" value="InterPro"/>
</dbReference>
<dbReference type="EMBL" id="KV453913">
    <property type="protein sequence ID" value="ODV78764.1"/>
    <property type="molecule type" value="Genomic_DNA"/>
</dbReference>
<dbReference type="STRING" id="984487.A0A1E4SGY1"/>
<dbReference type="PROSITE" id="PS51386">
    <property type="entry name" value="RINT1_TIP20"/>
    <property type="match status" value="1"/>
</dbReference>
<organism evidence="1 2">
    <name type="scientific">Suhomyces tanzawaensis NRRL Y-17324</name>
    <dbReference type="NCBI Taxonomy" id="984487"/>
    <lineage>
        <taxon>Eukaryota</taxon>
        <taxon>Fungi</taxon>
        <taxon>Dikarya</taxon>
        <taxon>Ascomycota</taxon>
        <taxon>Saccharomycotina</taxon>
        <taxon>Pichiomycetes</taxon>
        <taxon>Debaryomycetaceae</taxon>
        <taxon>Suhomyces</taxon>
    </lineage>
</organism>
<evidence type="ECO:0000313" key="1">
    <source>
        <dbReference type="EMBL" id="ODV78764.1"/>
    </source>
</evidence>
<dbReference type="PANTHER" id="PTHR13520">
    <property type="entry name" value="RAD50-INTERACTING PROTEIN 1 RINT-1"/>
    <property type="match status" value="1"/>
</dbReference>
<dbReference type="OrthoDB" id="407410at2759"/>
<dbReference type="GO" id="GO:0006890">
    <property type="term" value="P:retrograde vesicle-mediated transport, Golgi to endoplasmic reticulum"/>
    <property type="evidence" value="ECO:0007669"/>
    <property type="project" value="InterPro"/>
</dbReference>
<reference evidence="2" key="1">
    <citation type="submission" date="2016-05" db="EMBL/GenBank/DDBJ databases">
        <title>Comparative genomics of biotechnologically important yeasts.</title>
        <authorList>
            <consortium name="DOE Joint Genome Institute"/>
            <person name="Riley R."/>
            <person name="Haridas S."/>
            <person name="Wolfe K.H."/>
            <person name="Lopes M.R."/>
            <person name="Hittinger C.T."/>
            <person name="Goker M."/>
            <person name="Salamov A."/>
            <person name="Wisecaver J."/>
            <person name="Long T.M."/>
            <person name="Aerts A.L."/>
            <person name="Barry K."/>
            <person name="Choi C."/>
            <person name="Clum A."/>
            <person name="Coughlan A.Y."/>
            <person name="Deshpande S."/>
            <person name="Douglass A.P."/>
            <person name="Hanson S.J."/>
            <person name="Klenk H.-P."/>
            <person name="Labutti K."/>
            <person name="Lapidus A."/>
            <person name="Lindquist E."/>
            <person name="Lipzen A."/>
            <person name="Meier-Kolthoff J.P."/>
            <person name="Ohm R.A."/>
            <person name="Otillar R.P."/>
            <person name="Pangilinan J."/>
            <person name="Peng Y."/>
            <person name="Rokas A."/>
            <person name="Rosa C.A."/>
            <person name="Scheuner C."/>
            <person name="Sibirny A.A."/>
            <person name="Slot J.C."/>
            <person name="Stielow J.B."/>
            <person name="Sun H."/>
            <person name="Kurtzman C.P."/>
            <person name="Blackwell M."/>
            <person name="Grigoriev I.V."/>
            <person name="Jeffries T.W."/>
        </authorList>
    </citation>
    <scope>NUCLEOTIDE SEQUENCE [LARGE SCALE GENOMIC DNA]</scope>
    <source>
        <strain evidence="2">NRRL Y-17324</strain>
    </source>
</reference>
<proteinExistence type="predicted"/>
<sequence length="761" mass="86440">MSDYINSHVTEIEDLSELSLRIAELEQLKQRIAATAQSKVTTDDTHNDLDSAHAESCAHKITSVLSYALDEGNHHELLANLEGLKQEFGHLEVIRQLTTLLDAKREKTKAIQLIEAARLIESQLQPDMSVLDLKLYAQKTKEIDDGSTLASEVVQILNLALQQIVDQKRALLEVKLTELNEKSGWYSNQPAKSPETFFDLPECIGELIELQAIMNFPVYPDSWWAVDVMLKPVVTRFNFHYNNNKETNNISKPEWALAFVSLFLDNKAGVLDSHFGEVFNRINKFVLFEVITGILKPLRLKIVSMEKSLHKIASSDTASSDDYERCGRLLTHLIYEVAAFDQKIRNQFHYNPYTEDVNQAPKKKWAGLAGDIFHNQDADSSSVKTWLNFENQLANKTFQSEIINSKQALSIDYDYRGANDEENLETTLKPTYSAYALVKLMDTLTSHFQTLGIVKYQLKFVSGVQLTMIDKYCEHLGGLFKTLSETYSQSKMMGLIPGGLSSDNKAPTENNTVVGLKSLQGFTEIYCLAKFILNALEKWSLDLIFVQLWNAFKSASSKSQKEDLSIFDSALKQYDQLTTKVLKKIEEFFKKEIRASLKIYVNSSRWDIPETDDAEASNDLGPLVTVVPKYLKFLEKSVSQYDYHLISDQVVSLISNILYEYIITNHQFTKAGISQFAVDVDYIVSQLHSVLYLDQHRGYSNDENPDFLRLKQSIQFLTDIDAQSAEIYKKSYDFGALRKKHGTSLSALSNSDISDLLLRIL</sequence>
<dbReference type="AlphaFoldDB" id="A0A1E4SGY1"/>
<protein>
    <submittedName>
        <fullName evidence="1">Uncharacterized protein</fullName>
    </submittedName>
</protein>
<dbReference type="Gene3D" id="1.20.58.1420">
    <property type="entry name" value="Dsl1p vesicle tethering complex, Tip20p subunit, domain B"/>
    <property type="match status" value="1"/>
</dbReference>
<dbReference type="PANTHER" id="PTHR13520:SF0">
    <property type="entry name" value="RAD50-INTERACTING PROTEIN 1"/>
    <property type="match status" value="1"/>
</dbReference>
<dbReference type="Gene3D" id="1.20.58.670">
    <property type="entry name" value="Dsl1p vesicle tethering complex, Tip20p subunit, domain D"/>
    <property type="match status" value="1"/>
</dbReference>
<dbReference type="GO" id="GO:0060628">
    <property type="term" value="P:regulation of ER to Golgi vesicle-mediated transport"/>
    <property type="evidence" value="ECO:0007669"/>
    <property type="project" value="TreeGrafter"/>
</dbReference>